<evidence type="ECO:0000313" key="1">
    <source>
        <dbReference type="EMBL" id="OEV13197.1"/>
    </source>
</evidence>
<keyword evidence="2" id="KW-1185">Reference proteome</keyword>
<gene>
    <name evidence="1" type="ORF">AN218_04585</name>
</gene>
<sequence length="91" mass="9853">HRLIEEVASVFSRQGAQAMLGGIHAHKPHLEPYYEAAGFSVLPAGTPLDLRLPVGTLRYPAEPSMRHLVRPLTDTVTYDAGVLHGVLAEVS</sequence>
<reference evidence="1 2" key="1">
    <citation type="journal article" date="2016" name="Front. Microbiol.">
        <title>Comparative Genomics Analysis of Streptomyces Species Reveals Their Adaptation to the Marine Environment and Their Diversity at the Genomic Level.</title>
        <authorList>
            <person name="Tian X."/>
            <person name="Zhang Z."/>
            <person name="Yang T."/>
            <person name="Chen M."/>
            <person name="Li J."/>
            <person name="Chen F."/>
            <person name="Yang J."/>
            <person name="Li W."/>
            <person name="Zhang B."/>
            <person name="Zhang Z."/>
            <person name="Wu J."/>
            <person name="Zhang C."/>
            <person name="Long L."/>
            <person name="Xiao J."/>
        </authorList>
    </citation>
    <scope>NUCLEOTIDE SEQUENCE [LARGE SCALE GENOMIC DNA]</scope>
    <source>
        <strain evidence="1 2">SCSIO 10429</strain>
    </source>
</reference>
<organism evidence="1 2">
    <name type="scientific">Streptomyces nanshensis</name>
    <dbReference type="NCBI Taxonomy" id="518642"/>
    <lineage>
        <taxon>Bacteria</taxon>
        <taxon>Bacillati</taxon>
        <taxon>Actinomycetota</taxon>
        <taxon>Actinomycetes</taxon>
        <taxon>Kitasatosporales</taxon>
        <taxon>Streptomycetaceae</taxon>
        <taxon>Streptomyces</taxon>
    </lineage>
</organism>
<evidence type="ECO:0000313" key="2">
    <source>
        <dbReference type="Proteomes" id="UP000176005"/>
    </source>
</evidence>
<protein>
    <recommendedName>
        <fullName evidence="3">GNAT family N-acetyltransferase</fullName>
    </recommendedName>
</protein>
<accession>A0A1E7LAG4</accession>
<evidence type="ECO:0008006" key="3">
    <source>
        <dbReference type="Google" id="ProtNLM"/>
    </source>
</evidence>
<comment type="caution">
    <text evidence="1">The sequence shown here is derived from an EMBL/GenBank/DDBJ whole genome shotgun (WGS) entry which is preliminary data.</text>
</comment>
<dbReference type="EMBL" id="LJGW01000092">
    <property type="protein sequence ID" value="OEV13197.1"/>
    <property type="molecule type" value="Genomic_DNA"/>
</dbReference>
<name>A0A1E7LAG4_9ACTN</name>
<feature type="non-terminal residue" evidence="1">
    <location>
        <position position="1"/>
    </location>
</feature>
<dbReference type="AlphaFoldDB" id="A0A1E7LAG4"/>
<proteinExistence type="predicted"/>
<dbReference type="Proteomes" id="UP000176005">
    <property type="component" value="Unassembled WGS sequence"/>
</dbReference>